<keyword evidence="6 7" id="KW-0472">Membrane</keyword>
<sequence length="436" mass="46310">MDVNGQQGPQHTSIFGVLLRRLKEHPLSRIGPGLITGVADDDPSGIATYSQAGAQFGLNMLWTMPLAYPLMVAVQSMCANLGRVTGKGLAANIKTAFPPIVVRSVVLLLLIANTLNIAADVAAMGEVAELVSGVNRHLMTAFFVFATLLLQIFVPYHRYVFFLKWLTLSLLAYGAVLFTVHVPWGQVALRTVWPSFTPNASAAAVVVGVFGTTISPYLFFWQASEEVEDMEANHGSAPLVRDARAAGTELRRIRWDTWSGMLYSDVAAYFIILATAVTLHVAGITDINTAAEAASALRPLAGDFAYMLFALGILGVGLIGVPVLAGSGAYALSEVMGWKEGLERRVGDAQGFYGIIAVSVLAGLGIQYSPISPMKALFWSAVINGLVAVPLMVVIIILVSKKSVMGAFTASRPLIILGWIATAIMGAAAVAMFIPG</sequence>
<comment type="subcellular location">
    <subcellularLocation>
        <location evidence="1">Membrane</location>
        <topology evidence="1">Multi-pass membrane protein</topology>
    </subcellularLocation>
</comment>
<reference evidence="8 9" key="1">
    <citation type="journal article" date="2016" name="Gene">
        <title>PacBio SMRT assembly of a complex multi-replicon genome reveals chlorocatechol degradative operon in a region of genome plasticity.</title>
        <authorList>
            <person name="Ricker N."/>
            <person name="Shen S.Y."/>
            <person name="Goordial J."/>
            <person name="Jin S."/>
            <person name="Fulthorpe R.R."/>
        </authorList>
    </citation>
    <scope>NUCLEOTIDE SEQUENCE [LARGE SCALE GENOMIC DNA]</scope>
    <source>
        <strain evidence="8 9">OLGA172</strain>
    </source>
</reference>
<keyword evidence="9" id="KW-1185">Reference proteome</keyword>
<evidence type="ECO:0000256" key="4">
    <source>
        <dbReference type="ARBA" id="ARBA00022847"/>
    </source>
</evidence>
<name>A0A161HYE7_9BURK</name>
<feature type="transmembrane region" description="Helical" evidence="7">
    <location>
        <begin position="304"/>
        <end position="332"/>
    </location>
</feature>
<keyword evidence="3 7" id="KW-0812">Transmembrane</keyword>
<feature type="transmembrane region" description="Helical" evidence="7">
    <location>
        <begin position="377"/>
        <end position="399"/>
    </location>
</feature>
<proteinExistence type="predicted"/>
<organism evidence="8 9">
    <name type="scientific">Paraburkholderia phytofirmans OLGA172</name>
    <dbReference type="NCBI Taxonomy" id="1417228"/>
    <lineage>
        <taxon>Bacteria</taxon>
        <taxon>Pseudomonadati</taxon>
        <taxon>Pseudomonadota</taxon>
        <taxon>Betaproteobacteria</taxon>
        <taxon>Burkholderiales</taxon>
        <taxon>Burkholderiaceae</taxon>
        <taxon>Paraburkholderia</taxon>
    </lineage>
</organism>
<evidence type="ECO:0000256" key="7">
    <source>
        <dbReference type="SAM" id="Phobius"/>
    </source>
</evidence>
<dbReference type="InterPro" id="IPR001046">
    <property type="entry name" value="NRAMP_fam"/>
</dbReference>
<evidence type="ECO:0000313" key="8">
    <source>
        <dbReference type="EMBL" id="ANB72737.1"/>
    </source>
</evidence>
<dbReference type="EMBL" id="CP014578">
    <property type="protein sequence ID" value="ANB72737.1"/>
    <property type="molecule type" value="Genomic_DNA"/>
</dbReference>
<keyword evidence="4" id="KW-0769">Symport</keyword>
<accession>A0A161HYE7</accession>
<dbReference type="GO" id="GO:0015086">
    <property type="term" value="F:cadmium ion transmembrane transporter activity"/>
    <property type="evidence" value="ECO:0007669"/>
    <property type="project" value="TreeGrafter"/>
</dbReference>
<dbReference type="GO" id="GO:0034755">
    <property type="term" value="P:iron ion transmembrane transport"/>
    <property type="evidence" value="ECO:0007669"/>
    <property type="project" value="TreeGrafter"/>
</dbReference>
<feature type="transmembrane region" description="Helical" evidence="7">
    <location>
        <begin position="161"/>
        <end position="180"/>
    </location>
</feature>
<dbReference type="Proteomes" id="UP000076852">
    <property type="component" value="Chromosome 1"/>
</dbReference>
<keyword evidence="2" id="KW-0813">Transport</keyword>
<keyword evidence="5 7" id="KW-1133">Transmembrane helix</keyword>
<dbReference type="GO" id="GO:0015293">
    <property type="term" value="F:symporter activity"/>
    <property type="evidence" value="ECO:0007669"/>
    <property type="project" value="UniProtKB-KW"/>
</dbReference>
<feature type="transmembrane region" description="Helical" evidence="7">
    <location>
        <begin position="261"/>
        <end position="284"/>
    </location>
</feature>
<dbReference type="GO" id="GO:0005384">
    <property type="term" value="F:manganese ion transmembrane transporter activity"/>
    <property type="evidence" value="ECO:0007669"/>
    <property type="project" value="TreeGrafter"/>
</dbReference>
<evidence type="ECO:0000256" key="3">
    <source>
        <dbReference type="ARBA" id="ARBA00022692"/>
    </source>
</evidence>
<evidence type="ECO:0000256" key="5">
    <source>
        <dbReference type="ARBA" id="ARBA00022989"/>
    </source>
</evidence>
<dbReference type="OrthoDB" id="9787548at2"/>
<dbReference type="Pfam" id="PF01566">
    <property type="entry name" value="Nramp"/>
    <property type="match status" value="1"/>
</dbReference>
<dbReference type="KEGG" id="buz:AYM40_10460"/>
<evidence type="ECO:0000313" key="9">
    <source>
        <dbReference type="Proteomes" id="UP000076852"/>
    </source>
</evidence>
<feature type="transmembrane region" description="Helical" evidence="7">
    <location>
        <begin position="96"/>
        <end position="117"/>
    </location>
</feature>
<evidence type="ECO:0000256" key="6">
    <source>
        <dbReference type="ARBA" id="ARBA00023136"/>
    </source>
</evidence>
<dbReference type="STRING" id="1804984.AYM40_10460"/>
<dbReference type="PANTHER" id="PTHR11706:SF33">
    <property type="entry name" value="NATURAL RESISTANCE-ASSOCIATED MACROPHAGE PROTEIN 2"/>
    <property type="match status" value="1"/>
</dbReference>
<feature type="transmembrane region" description="Helical" evidence="7">
    <location>
        <begin position="352"/>
        <end position="371"/>
    </location>
</feature>
<dbReference type="RefSeq" id="WP_063496159.1">
    <property type="nucleotide sequence ID" value="NZ_CP014578.1"/>
</dbReference>
<evidence type="ECO:0000256" key="1">
    <source>
        <dbReference type="ARBA" id="ARBA00004141"/>
    </source>
</evidence>
<dbReference type="GO" id="GO:0005886">
    <property type="term" value="C:plasma membrane"/>
    <property type="evidence" value="ECO:0007669"/>
    <property type="project" value="TreeGrafter"/>
</dbReference>
<protein>
    <submittedName>
        <fullName evidence="8">Iron transporter</fullName>
    </submittedName>
</protein>
<dbReference type="PANTHER" id="PTHR11706">
    <property type="entry name" value="SOLUTE CARRIER PROTEIN FAMILY 11 MEMBER"/>
    <property type="match status" value="1"/>
</dbReference>
<feature type="transmembrane region" description="Helical" evidence="7">
    <location>
        <begin position="200"/>
        <end position="220"/>
    </location>
</feature>
<feature type="transmembrane region" description="Helical" evidence="7">
    <location>
        <begin position="137"/>
        <end position="154"/>
    </location>
</feature>
<evidence type="ECO:0000256" key="2">
    <source>
        <dbReference type="ARBA" id="ARBA00022448"/>
    </source>
</evidence>
<feature type="transmembrane region" description="Helical" evidence="7">
    <location>
        <begin position="411"/>
        <end position="434"/>
    </location>
</feature>
<gene>
    <name evidence="8" type="ORF">AYM40_10460</name>
</gene>
<dbReference type="AlphaFoldDB" id="A0A161HYE7"/>